<evidence type="ECO:0000313" key="1">
    <source>
        <dbReference type="EMBL" id="CAF4355081.1"/>
    </source>
</evidence>
<dbReference type="EMBL" id="CAJOAX010065100">
    <property type="protein sequence ID" value="CAF4355081.1"/>
    <property type="molecule type" value="Genomic_DNA"/>
</dbReference>
<organism evidence="1 2">
    <name type="scientific">Rotaria sordida</name>
    <dbReference type="NCBI Taxonomy" id="392033"/>
    <lineage>
        <taxon>Eukaryota</taxon>
        <taxon>Metazoa</taxon>
        <taxon>Spiralia</taxon>
        <taxon>Gnathifera</taxon>
        <taxon>Rotifera</taxon>
        <taxon>Eurotatoria</taxon>
        <taxon>Bdelloidea</taxon>
        <taxon>Philodinida</taxon>
        <taxon>Philodinidae</taxon>
        <taxon>Rotaria</taxon>
    </lineage>
</organism>
<sequence>LQAFFSNTLSVKNIQKLHSVTIVQQDNIECRLYDYSTEKWTVHF</sequence>
<protein>
    <submittedName>
        <fullName evidence="1">Uncharacterized protein</fullName>
    </submittedName>
</protein>
<evidence type="ECO:0000313" key="2">
    <source>
        <dbReference type="Proteomes" id="UP000663823"/>
    </source>
</evidence>
<name>A0A820LET4_9BILA</name>
<proteinExistence type="predicted"/>
<gene>
    <name evidence="1" type="ORF">OTI717_LOCUS43676</name>
</gene>
<comment type="caution">
    <text evidence="1">The sequence shown here is derived from an EMBL/GenBank/DDBJ whole genome shotgun (WGS) entry which is preliminary data.</text>
</comment>
<accession>A0A820LET4</accession>
<dbReference type="Proteomes" id="UP000663823">
    <property type="component" value="Unassembled WGS sequence"/>
</dbReference>
<dbReference type="AlphaFoldDB" id="A0A820LET4"/>
<feature type="non-terminal residue" evidence="1">
    <location>
        <position position="1"/>
    </location>
</feature>
<reference evidence="1" key="1">
    <citation type="submission" date="2021-02" db="EMBL/GenBank/DDBJ databases">
        <authorList>
            <person name="Nowell W R."/>
        </authorList>
    </citation>
    <scope>NUCLEOTIDE SEQUENCE</scope>
</reference>